<dbReference type="AlphaFoldDB" id="A0A9D4EQZ7"/>
<evidence type="ECO:0000313" key="2">
    <source>
        <dbReference type="Proteomes" id="UP000828390"/>
    </source>
</evidence>
<dbReference type="Proteomes" id="UP000828390">
    <property type="component" value="Unassembled WGS sequence"/>
</dbReference>
<reference evidence="1" key="2">
    <citation type="submission" date="2020-11" db="EMBL/GenBank/DDBJ databases">
        <authorList>
            <person name="McCartney M.A."/>
            <person name="Auch B."/>
            <person name="Kono T."/>
            <person name="Mallez S."/>
            <person name="Becker A."/>
            <person name="Gohl D.M."/>
            <person name="Silverstein K.A.T."/>
            <person name="Koren S."/>
            <person name="Bechman K.B."/>
            <person name="Herman A."/>
            <person name="Abrahante J.E."/>
            <person name="Garbe J."/>
        </authorList>
    </citation>
    <scope>NUCLEOTIDE SEQUENCE</scope>
    <source>
        <strain evidence="1">Duluth1</strain>
        <tissue evidence="1">Whole animal</tissue>
    </source>
</reference>
<organism evidence="1 2">
    <name type="scientific">Dreissena polymorpha</name>
    <name type="common">Zebra mussel</name>
    <name type="synonym">Mytilus polymorpha</name>
    <dbReference type="NCBI Taxonomy" id="45954"/>
    <lineage>
        <taxon>Eukaryota</taxon>
        <taxon>Metazoa</taxon>
        <taxon>Spiralia</taxon>
        <taxon>Lophotrochozoa</taxon>
        <taxon>Mollusca</taxon>
        <taxon>Bivalvia</taxon>
        <taxon>Autobranchia</taxon>
        <taxon>Heteroconchia</taxon>
        <taxon>Euheterodonta</taxon>
        <taxon>Imparidentia</taxon>
        <taxon>Neoheterodontei</taxon>
        <taxon>Myida</taxon>
        <taxon>Dreissenoidea</taxon>
        <taxon>Dreissenidae</taxon>
        <taxon>Dreissena</taxon>
    </lineage>
</organism>
<comment type="caution">
    <text evidence="1">The sequence shown here is derived from an EMBL/GenBank/DDBJ whole genome shotgun (WGS) entry which is preliminary data.</text>
</comment>
<proteinExistence type="predicted"/>
<name>A0A9D4EQZ7_DREPO</name>
<sequence>MLQTLDVRIFHLLKGNLAKVSQRRGFQLRSKLPLLIKYALSMLSQFDITESFRITGIIPVNPSISKTFEQSLNDGPKNSSANESLIELGIIPAELSDFLVQVPVPGTSGTRHRILRARHITGNQPSSDDDAEDIYSSLQNRHNPIDSPDTEHPNDGICHVCMTNQ</sequence>
<protein>
    <submittedName>
        <fullName evidence="1">Uncharacterized protein</fullName>
    </submittedName>
</protein>
<evidence type="ECO:0000313" key="1">
    <source>
        <dbReference type="EMBL" id="KAH3782402.1"/>
    </source>
</evidence>
<dbReference type="EMBL" id="JAIWYP010000008">
    <property type="protein sequence ID" value="KAH3782402.1"/>
    <property type="molecule type" value="Genomic_DNA"/>
</dbReference>
<gene>
    <name evidence="1" type="ORF">DPMN_160317</name>
</gene>
<accession>A0A9D4EQZ7</accession>
<keyword evidence="2" id="KW-1185">Reference proteome</keyword>
<reference evidence="1" key="1">
    <citation type="journal article" date="2019" name="bioRxiv">
        <title>The Genome of the Zebra Mussel, Dreissena polymorpha: A Resource for Invasive Species Research.</title>
        <authorList>
            <person name="McCartney M.A."/>
            <person name="Auch B."/>
            <person name="Kono T."/>
            <person name="Mallez S."/>
            <person name="Zhang Y."/>
            <person name="Obille A."/>
            <person name="Becker A."/>
            <person name="Abrahante J.E."/>
            <person name="Garbe J."/>
            <person name="Badalamenti J.P."/>
            <person name="Herman A."/>
            <person name="Mangelson H."/>
            <person name="Liachko I."/>
            <person name="Sullivan S."/>
            <person name="Sone E.D."/>
            <person name="Koren S."/>
            <person name="Silverstein K.A.T."/>
            <person name="Beckman K.B."/>
            <person name="Gohl D.M."/>
        </authorList>
    </citation>
    <scope>NUCLEOTIDE SEQUENCE</scope>
    <source>
        <strain evidence="1">Duluth1</strain>
        <tissue evidence="1">Whole animal</tissue>
    </source>
</reference>